<dbReference type="NCBIfam" id="TIGR01352">
    <property type="entry name" value="tonB_Cterm"/>
    <property type="match status" value="1"/>
</dbReference>
<reference evidence="12 13" key="1">
    <citation type="submission" date="2013-07" db="EMBL/GenBank/DDBJ databases">
        <title>Comparative Genomic and Metabolomic Analysis of Twelve Strains of Pseudoalteromonas luteoviolacea.</title>
        <authorList>
            <person name="Vynne N.G."/>
            <person name="Mansson M."/>
            <person name="Gram L."/>
        </authorList>
    </citation>
    <scope>NUCLEOTIDE SEQUENCE [LARGE SCALE GENOMIC DNA]</scope>
    <source>
        <strain evidence="12 13">DSM 6061</strain>
    </source>
</reference>
<comment type="subcellular location">
    <subcellularLocation>
        <location evidence="1 10">Cell inner membrane</location>
        <topology evidence="1 10">Single-pass membrane protein</topology>
        <orientation evidence="1 10">Periplasmic side</orientation>
    </subcellularLocation>
</comment>
<comment type="caution">
    <text evidence="12">The sequence shown here is derived from an EMBL/GenBank/DDBJ whole genome shotgun (WGS) entry which is preliminary data.</text>
</comment>
<dbReference type="PANTHER" id="PTHR33446">
    <property type="entry name" value="PROTEIN TONB-RELATED"/>
    <property type="match status" value="1"/>
</dbReference>
<dbReference type="AlphaFoldDB" id="A0A166ZA60"/>
<dbReference type="Proteomes" id="UP000076643">
    <property type="component" value="Unassembled WGS sequence"/>
</dbReference>
<dbReference type="InterPro" id="IPR051045">
    <property type="entry name" value="TonB-dependent_transducer"/>
</dbReference>
<evidence type="ECO:0000256" key="1">
    <source>
        <dbReference type="ARBA" id="ARBA00004383"/>
    </source>
</evidence>
<keyword evidence="3 10" id="KW-0813">Transport</keyword>
<evidence type="ECO:0000256" key="4">
    <source>
        <dbReference type="ARBA" id="ARBA00022475"/>
    </source>
</evidence>
<keyword evidence="13" id="KW-1185">Reference proteome</keyword>
<dbReference type="PRINTS" id="PR01374">
    <property type="entry name" value="TONBPROTEIN"/>
</dbReference>
<dbReference type="InterPro" id="IPR003538">
    <property type="entry name" value="TonB"/>
</dbReference>
<proteinExistence type="inferred from homology"/>
<dbReference type="EMBL" id="AUYB01000068">
    <property type="protein sequence ID" value="KZN44100.1"/>
    <property type="molecule type" value="Genomic_DNA"/>
</dbReference>
<accession>A0A166ZA60</accession>
<evidence type="ECO:0000256" key="9">
    <source>
        <dbReference type="ARBA" id="ARBA00023136"/>
    </source>
</evidence>
<evidence type="ECO:0000259" key="11">
    <source>
        <dbReference type="PROSITE" id="PS52015"/>
    </source>
</evidence>
<dbReference type="GO" id="GO:0031992">
    <property type="term" value="F:energy transducer activity"/>
    <property type="evidence" value="ECO:0007669"/>
    <property type="project" value="InterPro"/>
</dbReference>
<comment type="function">
    <text evidence="10">Interacts with outer membrane receptor proteins that carry out high-affinity binding and energy dependent uptake into the periplasmic space of specific substrates. It could act to transduce energy from the cytoplasmic membrane to specific energy-requiring processes in the outer membrane, resulting in the release into the periplasm of ligands bound by these outer membrane proteins.</text>
</comment>
<dbReference type="InterPro" id="IPR037682">
    <property type="entry name" value="TonB_C"/>
</dbReference>
<keyword evidence="9" id="KW-0472">Membrane</keyword>
<feature type="domain" description="TonB C-terminal" evidence="11">
    <location>
        <begin position="30"/>
        <end position="127"/>
    </location>
</feature>
<dbReference type="Gene3D" id="3.30.1150.10">
    <property type="match status" value="1"/>
</dbReference>
<protein>
    <recommendedName>
        <fullName evidence="10">Protein TonB</fullName>
    </recommendedName>
</protein>
<comment type="similarity">
    <text evidence="2 10">Belongs to the TonB family.</text>
</comment>
<dbReference type="PATRIC" id="fig|1365250.3.peg.631"/>
<keyword evidence="5 10" id="KW-0997">Cell inner membrane</keyword>
<keyword evidence="7 10" id="KW-0653">Protein transport</keyword>
<evidence type="ECO:0000256" key="3">
    <source>
        <dbReference type="ARBA" id="ARBA00022448"/>
    </source>
</evidence>
<evidence type="ECO:0000256" key="10">
    <source>
        <dbReference type="RuleBase" id="RU362123"/>
    </source>
</evidence>
<sequence>MSFISAMLLSAVSSQVTPANNPQIGDIHKETIVNAVAVKRVEPVYPVQAARKGQEGWVELSYVVNENGEVESVLVENSSGIRSFEKAALNAVKQWKFDPATQNNKPVKQCQNQIQMNFLLNNAEVGVSRRFLGRYKKLITKIENNELEGVPEKLEELRAINLGNFTENSHFWTAEARYYYKTGEKEKELEALNKVAYRGKEYLNRDMYVASVARATILNLEKNKLKHAMLMFDKLSQTKGGESHTKQLFPYIDKVEAFIADESKQIWVQGEISERSIWQHDLARSAFTIANVQGNLTSLEVRCANQYSVYDVKQGLQWNIPQSWQRCRVYVHGSKGATFNLVETSSTEQTPSTGKA</sequence>
<dbReference type="SUPFAM" id="SSF74653">
    <property type="entry name" value="TolA/TonB C-terminal domain"/>
    <property type="match status" value="1"/>
</dbReference>
<dbReference type="GO" id="GO:0055085">
    <property type="term" value="P:transmembrane transport"/>
    <property type="evidence" value="ECO:0007669"/>
    <property type="project" value="InterPro"/>
</dbReference>
<evidence type="ECO:0000256" key="6">
    <source>
        <dbReference type="ARBA" id="ARBA00022692"/>
    </source>
</evidence>
<dbReference type="GO" id="GO:0015031">
    <property type="term" value="P:protein transport"/>
    <property type="evidence" value="ECO:0007669"/>
    <property type="project" value="UniProtKB-UniRule"/>
</dbReference>
<keyword evidence="4 10" id="KW-1003">Cell membrane</keyword>
<dbReference type="PANTHER" id="PTHR33446:SF14">
    <property type="entry name" value="PROTEIN TONB"/>
    <property type="match status" value="1"/>
</dbReference>
<evidence type="ECO:0000256" key="7">
    <source>
        <dbReference type="ARBA" id="ARBA00022927"/>
    </source>
</evidence>
<evidence type="ECO:0000256" key="5">
    <source>
        <dbReference type="ARBA" id="ARBA00022519"/>
    </source>
</evidence>
<evidence type="ECO:0000313" key="12">
    <source>
        <dbReference type="EMBL" id="KZN44100.1"/>
    </source>
</evidence>
<dbReference type="GO" id="GO:0005886">
    <property type="term" value="C:plasma membrane"/>
    <property type="evidence" value="ECO:0007669"/>
    <property type="project" value="UniProtKB-SubCell"/>
</dbReference>
<evidence type="ECO:0000256" key="2">
    <source>
        <dbReference type="ARBA" id="ARBA00006555"/>
    </source>
</evidence>
<dbReference type="GO" id="GO:0030288">
    <property type="term" value="C:outer membrane-bounded periplasmic space"/>
    <property type="evidence" value="ECO:0007669"/>
    <property type="project" value="InterPro"/>
</dbReference>
<name>A0A166ZA60_9GAMM</name>
<dbReference type="RefSeq" id="WP_063364674.1">
    <property type="nucleotide sequence ID" value="NZ_AQHB01000023.1"/>
</dbReference>
<dbReference type="GO" id="GO:0015891">
    <property type="term" value="P:siderophore transport"/>
    <property type="evidence" value="ECO:0007669"/>
    <property type="project" value="InterPro"/>
</dbReference>
<organism evidence="12 13">
    <name type="scientific">Pseudoalteromonas luteoviolacea DSM 6061</name>
    <dbReference type="NCBI Taxonomy" id="1365250"/>
    <lineage>
        <taxon>Bacteria</taxon>
        <taxon>Pseudomonadati</taxon>
        <taxon>Pseudomonadota</taxon>
        <taxon>Gammaproteobacteria</taxon>
        <taxon>Alteromonadales</taxon>
        <taxon>Pseudoalteromonadaceae</taxon>
        <taxon>Pseudoalteromonas</taxon>
    </lineage>
</organism>
<keyword evidence="6" id="KW-0812">Transmembrane</keyword>
<keyword evidence="10" id="KW-0735">Signal-anchor</keyword>
<evidence type="ECO:0000256" key="8">
    <source>
        <dbReference type="ARBA" id="ARBA00022989"/>
    </source>
</evidence>
<dbReference type="InterPro" id="IPR006260">
    <property type="entry name" value="TonB/TolA_C"/>
</dbReference>
<keyword evidence="8" id="KW-1133">Transmembrane helix</keyword>
<dbReference type="Pfam" id="PF03544">
    <property type="entry name" value="TonB_C"/>
    <property type="match status" value="1"/>
</dbReference>
<gene>
    <name evidence="12" type="ORF">N475_08300</name>
</gene>
<dbReference type="PROSITE" id="PS52015">
    <property type="entry name" value="TONB_CTD"/>
    <property type="match status" value="1"/>
</dbReference>
<evidence type="ECO:0000313" key="13">
    <source>
        <dbReference type="Proteomes" id="UP000076643"/>
    </source>
</evidence>